<dbReference type="AlphaFoldDB" id="A0A0F9G2Z0"/>
<evidence type="ECO:0000313" key="2">
    <source>
        <dbReference type="EMBL" id="KKL93074.1"/>
    </source>
</evidence>
<dbReference type="PROSITE" id="PS51257">
    <property type="entry name" value="PROKAR_LIPOPROTEIN"/>
    <property type="match status" value="1"/>
</dbReference>
<organism evidence="2">
    <name type="scientific">marine sediment metagenome</name>
    <dbReference type="NCBI Taxonomy" id="412755"/>
    <lineage>
        <taxon>unclassified sequences</taxon>
        <taxon>metagenomes</taxon>
        <taxon>ecological metagenomes</taxon>
    </lineage>
</organism>
<protein>
    <submittedName>
        <fullName evidence="2">Uncharacterized protein</fullName>
    </submittedName>
</protein>
<reference evidence="2" key="1">
    <citation type="journal article" date="2015" name="Nature">
        <title>Complex archaea that bridge the gap between prokaryotes and eukaryotes.</title>
        <authorList>
            <person name="Spang A."/>
            <person name="Saw J.H."/>
            <person name="Jorgensen S.L."/>
            <person name="Zaremba-Niedzwiedzka K."/>
            <person name="Martijn J."/>
            <person name="Lind A.E."/>
            <person name="van Eijk R."/>
            <person name="Schleper C."/>
            <person name="Guy L."/>
            <person name="Ettema T.J."/>
        </authorList>
    </citation>
    <scope>NUCLEOTIDE SEQUENCE</scope>
</reference>
<sequence length="106" mass="11414">MKARIVIILVLVALSGAGCRGPDSQERQGAAESPPPVTPSSKEAGDGNQQQVRVTSRVIPPTEAPWESTVITYAVSKDGAKNWSENAPGKETVRWNPRLPNSRLRP</sequence>
<feature type="region of interest" description="Disordered" evidence="1">
    <location>
        <begin position="77"/>
        <end position="106"/>
    </location>
</feature>
<name>A0A0F9G2Z0_9ZZZZ</name>
<evidence type="ECO:0000256" key="1">
    <source>
        <dbReference type="SAM" id="MobiDB-lite"/>
    </source>
</evidence>
<feature type="region of interest" description="Disordered" evidence="1">
    <location>
        <begin position="18"/>
        <end position="53"/>
    </location>
</feature>
<proteinExistence type="predicted"/>
<accession>A0A0F9G2Z0</accession>
<dbReference type="EMBL" id="LAZR01019292">
    <property type="protein sequence ID" value="KKL93074.1"/>
    <property type="molecule type" value="Genomic_DNA"/>
</dbReference>
<comment type="caution">
    <text evidence="2">The sequence shown here is derived from an EMBL/GenBank/DDBJ whole genome shotgun (WGS) entry which is preliminary data.</text>
</comment>
<gene>
    <name evidence="2" type="ORF">LCGC14_1878330</name>
</gene>